<comment type="subcellular location">
    <subcellularLocation>
        <location evidence="1">Endoplasmic reticulum membrane</location>
        <topology evidence="1">Multi-pass membrane protein</topology>
    </subcellularLocation>
</comment>
<feature type="transmembrane region" description="Helical" evidence="11">
    <location>
        <begin position="763"/>
        <end position="783"/>
    </location>
</feature>
<dbReference type="PANTHER" id="PTHR23071:SF1">
    <property type="entry name" value="GPI ETHANOLAMINE PHOSPHATE TRANSFERASE 3"/>
    <property type="match status" value="1"/>
</dbReference>
<dbReference type="STRING" id="6216.A0A0R3SSD3"/>
<keyword evidence="9 11" id="KW-0472">Membrane</keyword>
<proteinExistence type="inferred from homology"/>
<dbReference type="Gene3D" id="3.40.720.10">
    <property type="entry name" value="Alkaline Phosphatase, subunit A"/>
    <property type="match status" value="1"/>
</dbReference>
<keyword evidence="7" id="KW-0256">Endoplasmic reticulum</keyword>
<name>A0A0R3SSD3_HYMDI</name>
<dbReference type="GO" id="GO:0006506">
    <property type="term" value="P:GPI anchor biosynthetic process"/>
    <property type="evidence" value="ECO:0007669"/>
    <property type="project" value="UniProtKB-UniPathway"/>
</dbReference>
<dbReference type="AlphaFoldDB" id="A0A0R3SSD3"/>
<comment type="similarity">
    <text evidence="3">Belongs to the PIGG/PIGN/PIGO family. PIGO subfamily.</text>
</comment>
<feature type="transmembrane region" description="Helical" evidence="11">
    <location>
        <begin position="482"/>
        <end position="501"/>
    </location>
</feature>
<evidence type="ECO:0000256" key="8">
    <source>
        <dbReference type="ARBA" id="ARBA00022989"/>
    </source>
</evidence>
<keyword evidence="4" id="KW-0337">GPI-anchor biosynthesis</keyword>
<evidence type="ECO:0000256" key="4">
    <source>
        <dbReference type="ARBA" id="ARBA00022502"/>
    </source>
</evidence>
<dbReference type="WBParaSite" id="HDID_0000819501-mRNA-1">
    <property type="protein sequence ID" value="HDID_0000819501-mRNA-1"/>
    <property type="gene ID" value="HDID_0000819501"/>
</dbReference>
<dbReference type="InterPro" id="IPR039524">
    <property type="entry name" value="PIGO/GPI13"/>
</dbReference>
<feature type="transmembrane region" description="Helical" evidence="11">
    <location>
        <begin position="927"/>
        <end position="947"/>
    </location>
</feature>
<feature type="transmembrane region" description="Helical" evidence="11">
    <location>
        <begin position="692"/>
        <end position="711"/>
    </location>
</feature>
<comment type="pathway">
    <text evidence="2">Glycolipid biosynthesis; glycosylphosphatidylinositol-anchor biosynthesis.</text>
</comment>
<evidence type="ECO:0000256" key="11">
    <source>
        <dbReference type="SAM" id="Phobius"/>
    </source>
</evidence>
<feature type="transmembrane region" description="Helical" evidence="11">
    <location>
        <begin position="959"/>
        <end position="980"/>
    </location>
</feature>
<evidence type="ECO:0000256" key="7">
    <source>
        <dbReference type="ARBA" id="ARBA00022824"/>
    </source>
</evidence>
<evidence type="ECO:0000256" key="1">
    <source>
        <dbReference type="ARBA" id="ARBA00004477"/>
    </source>
</evidence>
<feature type="transmembrane region" description="Helical" evidence="11">
    <location>
        <begin position="612"/>
        <end position="629"/>
    </location>
</feature>
<organism evidence="14">
    <name type="scientific">Hymenolepis diminuta</name>
    <name type="common">Rat tapeworm</name>
    <dbReference type="NCBI Taxonomy" id="6216"/>
    <lineage>
        <taxon>Eukaryota</taxon>
        <taxon>Metazoa</taxon>
        <taxon>Spiralia</taxon>
        <taxon>Lophotrochozoa</taxon>
        <taxon>Platyhelminthes</taxon>
        <taxon>Cestoda</taxon>
        <taxon>Eucestoda</taxon>
        <taxon>Cyclophyllidea</taxon>
        <taxon>Hymenolepididae</taxon>
        <taxon>Hymenolepis</taxon>
    </lineage>
</organism>
<dbReference type="InterPro" id="IPR017850">
    <property type="entry name" value="Alkaline_phosphatase_core_sf"/>
</dbReference>
<feature type="transmembrane region" description="Helical" evidence="11">
    <location>
        <begin position="731"/>
        <end position="751"/>
    </location>
</feature>
<evidence type="ECO:0000256" key="2">
    <source>
        <dbReference type="ARBA" id="ARBA00004687"/>
    </source>
</evidence>
<feature type="transmembrane region" description="Helical" evidence="11">
    <location>
        <begin position="538"/>
        <end position="557"/>
    </location>
</feature>
<dbReference type="Pfam" id="PF01663">
    <property type="entry name" value="Phosphodiest"/>
    <property type="match status" value="1"/>
</dbReference>
<dbReference type="CDD" id="cd16023">
    <property type="entry name" value="GPI_EPT_3"/>
    <property type="match status" value="1"/>
</dbReference>
<dbReference type="OrthoDB" id="272139at2759"/>
<evidence type="ECO:0000256" key="9">
    <source>
        <dbReference type="ARBA" id="ARBA00023136"/>
    </source>
</evidence>
<feature type="transmembrane region" description="Helical" evidence="11">
    <location>
        <begin position="439"/>
        <end position="462"/>
    </location>
</feature>
<sequence>MASKKGKSRSSEVNLLVLGYLAALFGIYIFCCGFLLTRSELTNITIATHKHAPEFKQVVLLLVDGLYTGLLPPLDKTPRMPFFRNLLDKNNSRRHFLAHFIADPPTTTMQRLKALLTGSMPTFIDAGSNFGGTELQEDNIIKQWALAGKKICFVGDQVWTELVSEGFLESLPLPAFNIKDLDTVDTAVKDYVLRESGGDKCDVLIGHMLGIDHCGHTFGRSHPEMDRKLGELDDFLSRLLPKLRTSDVLIAFGDHGMTATGDHGGESDAEVDAAFFAYSPRGFPRAPQTGLSSEGSFEAPLPSVEQINLVPTLAALTRTSIPFSNLGVVLTQLLKSNITSSVNENFKQMYAYATEYHNRFGLIKIPDEMEQRMKQNPRFPCPSSSLEECISSMRTLRSTFRTHWTRMDVWRIVLGFTLTLLSLLAFLCLDMNGSLNPGLLCLGATAVSILLAFVHLTALAFIPLILPFYRLGADWIRRILRIANWDSMMAAVILAITALTASSNSFVVQEARVLAYLLQTMLILTGICTIGFTKIRRWYIFTPLTLCICLLWIGQYLEVCREESPGTSSCVAMGDTTNDVFNPRNSSLASFLLTRLSALSGDSLGKFAGPRLLMATAGVASVLFGHRYLLTSWGNNFLGEGVVGFLLNVTAPIGGVLLPLIWLFDILLAVFHGGAESLRKFEYLQPHATIRINIARTVFAIGGVLFAILIYHPLLVTAGIGNSVNGKDKEVYLSGIATVYTSWILTTLVIAPLLPLLVLLGDVYVWPCIGLLFCLIVPPLYLLQRPQSSLSRKKVTKDRSLQAKVISLLDQSTKWAPVIYACLLSELGFYCLGHQPTFPAISWDAAFSIMAGEGVSSATVLPAVLILSHTFASQIIVTAALPLLVLLPLHMATKGSVTLSETLLMLIHSETCSNALRASFGRLFRRYLISHFTLFTGHLLCAFVLRRHLMVWQIFAPRLVFSFCGLGVVCVTALIVYSLLVHRLHAAVVKLRKQVFNIAT</sequence>
<gene>
    <name evidence="12" type="ORF">HDID_LOCUS8193</name>
</gene>
<keyword evidence="10" id="KW-0325">Glycoprotein</keyword>
<evidence type="ECO:0000256" key="6">
    <source>
        <dbReference type="ARBA" id="ARBA00022692"/>
    </source>
</evidence>
<feature type="transmembrane region" description="Helical" evidence="11">
    <location>
        <begin position="649"/>
        <end position="671"/>
    </location>
</feature>
<dbReference type="EMBL" id="UYSG01011042">
    <property type="protein sequence ID" value="VDL60511.1"/>
    <property type="molecule type" value="Genomic_DNA"/>
</dbReference>
<keyword evidence="6 11" id="KW-0812">Transmembrane</keyword>
<dbReference type="GO" id="GO:0051377">
    <property type="term" value="F:mannose-ethanolamine phosphotransferase activity"/>
    <property type="evidence" value="ECO:0007669"/>
    <property type="project" value="InterPro"/>
</dbReference>
<feature type="transmembrane region" description="Helical" evidence="11">
    <location>
        <begin position="513"/>
        <end position="532"/>
    </location>
</feature>
<protein>
    <submittedName>
        <fullName evidence="14">GPI ethanolamine phosphate transferase 3</fullName>
    </submittedName>
</protein>
<feature type="transmembrane region" description="Helical" evidence="11">
    <location>
        <begin position="12"/>
        <end position="36"/>
    </location>
</feature>
<keyword evidence="8 11" id="KW-1133">Transmembrane helix</keyword>
<dbReference type="Proteomes" id="UP000274504">
    <property type="component" value="Unassembled WGS sequence"/>
</dbReference>
<dbReference type="InterPro" id="IPR002591">
    <property type="entry name" value="Phosphodiest/P_Trfase"/>
</dbReference>
<feature type="transmembrane region" description="Helical" evidence="11">
    <location>
        <begin position="409"/>
        <end position="427"/>
    </location>
</feature>
<evidence type="ECO:0000256" key="5">
    <source>
        <dbReference type="ARBA" id="ARBA00022679"/>
    </source>
</evidence>
<evidence type="ECO:0000256" key="10">
    <source>
        <dbReference type="ARBA" id="ARBA00023180"/>
    </source>
</evidence>
<dbReference type="GO" id="GO:0005789">
    <property type="term" value="C:endoplasmic reticulum membrane"/>
    <property type="evidence" value="ECO:0007669"/>
    <property type="project" value="UniProtKB-SubCell"/>
</dbReference>
<accession>A0A0R3SSD3</accession>
<evidence type="ECO:0000313" key="14">
    <source>
        <dbReference type="WBParaSite" id="HDID_0000819501-mRNA-1"/>
    </source>
</evidence>
<dbReference type="SUPFAM" id="SSF53649">
    <property type="entry name" value="Alkaline phosphatase-like"/>
    <property type="match status" value="1"/>
</dbReference>
<evidence type="ECO:0000313" key="12">
    <source>
        <dbReference type="EMBL" id="VDL60511.1"/>
    </source>
</evidence>
<dbReference type="InterPro" id="IPR037675">
    <property type="entry name" value="PIG-O_N"/>
</dbReference>
<dbReference type="UniPathway" id="UPA00196"/>
<evidence type="ECO:0000313" key="13">
    <source>
        <dbReference type="Proteomes" id="UP000274504"/>
    </source>
</evidence>
<evidence type="ECO:0000256" key="3">
    <source>
        <dbReference type="ARBA" id="ARBA00008695"/>
    </source>
</evidence>
<reference evidence="12 13" key="2">
    <citation type="submission" date="2018-11" db="EMBL/GenBank/DDBJ databases">
        <authorList>
            <consortium name="Pathogen Informatics"/>
        </authorList>
    </citation>
    <scope>NUCLEOTIDE SEQUENCE [LARGE SCALE GENOMIC DNA]</scope>
</reference>
<keyword evidence="5" id="KW-0808">Transferase</keyword>
<reference evidence="14" key="1">
    <citation type="submission" date="2017-02" db="UniProtKB">
        <authorList>
            <consortium name="WormBaseParasite"/>
        </authorList>
    </citation>
    <scope>IDENTIFICATION</scope>
</reference>
<dbReference type="PANTHER" id="PTHR23071">
    <property type="entry name" value="PHOSPHATIDYLINOSITOL GLYCAN"/>
    <property type="match status" value="1"/>
</dbReference>